<evidence type="ECO:0000256" key="6">
    <source>
        <dbReference type="SAM" id="Coils"/>
    </source>
</evidence>
<evidence type="ECO:0000259" key="8">
    <source>
        <dbReference type="PROSITE" id="PS50048"/>
    </source>
</evidence>
<dbReference type="Pfam" id="PF00172">
    <property type="entry name" value="Zn_clus"/>
    <property type="match status" value="1"/>
</dbReference>
<feature type="compositionally biased region" description="Polar residues" evidence="7">
    <location>
        <begin position="704"/>
        <end position="714"/>
    </location>
</feature>
<evidence type="ECO:0000256" key="1">
    <source>
        <dbReference type="ARBA" id="ARBA00004123"/>
    </source>
</evidence>
<reference evidence="9" key="1">
    <citation type="submission" date="2020-12" db="EMBL/GenBank/DDBJ databases">
        <title>Metabolic potential, ecology and presence of endohyphal bacteria is reflected in genomic diversity of Mucoromycotina.</title>
        <authorList>
            <person name="Muszewska A."/>
            <person name="Okrasinska A."/>
            <person name="Steczkiewicz K."/>
            <person name="Drgas O."/>
            <person name="Orlowska M."/>
            <person name="Perlinska-Lenart U."/>
            <person name="Aleksandrzak-Piekarczyk T."/>
            <person name="Szatraj K."/>
            <person name="Zielenkiewicz U."/>
            <person name="Pilsyk S."/>
            <person name="Malc E."/>
            <person name="Mieczkowski P."/>
            <person name="Kruszewska J.S."/>
            <person name="Biernat P."/>
            <person name="Pawlowska J."/>
        </authorList>
    </citation>
    <scope>NUCLEOTIDE SEQUENCE</scope>
    <source>
        <strain evidence="9">CBS 226.32</strain>
    </source>
</reference>
<accession>A0A8H7QX46</accession>
<keyword evidence="10" id="KW-1185">Reference proteome</keyword>
<dbReference type="EMBL" id="JAEPRC010000317">
    <property type="protein sequence ID" value="KAG2200429.1"/>
    <property type="molecule type" value="Genomic_DNA"/>
</dbReference>
<dbReference type="CDD" id="cd12148">
    <property type="entry name" value="fungal_TF_MHR"/>
    <property type="match status" value="1"/>
</dbReference>
<dbReference type="Gene3D" id="4.10.240.10">
    <property type="entry name" value="Zn(2)-C6 fungal-type DNA-binding domain"/>
    <property type="match status" value="1"/>
</dbReference>
<dbReference type="GO" id="GO:0003677">
    <property type="term" value="F:DNA binding"/>
    <property type="evidence" value="ECO:0007669"/>
    <property type="project" value="InterPro"/>
</dbReference>
<evidence type="ECO:0000256" key="7">
    <source>
        <dbReference type="SAM" id="MobiDB-lite"/>
    </source>
</evidence>
<evidence type="ECO:0000313" key="10">
    <source>
        <dbReference type="Proteomes" id="UP000650833"/>
    </source>
</evidence>
<feature type="compositionally biased region" description="Polar residues" evidence="7">
    <location>
        <begin position="721"/>
        <end position="733"/>
    </location>
</feature>
<organism evidence="9 10">
    <name type="scientific">Mucor plumbeus</name>
    <dbReference type="NCBI Taxonomy" id="97098"/>
    <lineage>
        <taxon>Eukaryota</taxon>
        <taxon>Fungi</taxon>
        <taxon>Fungi incertae sedis</taxon>
        <taxon>Mucoromycota</taxon>
        <taxon>Mucoromycotina</taxon>
        <taxon>Mucoromycetes</taxon>
        <taxon>Mucorales</taxon>
        <taxon>Mucorineae</taxon>
        <taxon>Mucoraceae</taxon>
        <taxon>Mucor</taxon>
    </lineage>
</organism>
<keyword evidence="2" id="KW-0479">Metal-binding</keyword>
<keyword evidence="3" id="KW-0805">Transcription regulation</keyword>
<dbReference type="SMART" id="SM00906">
    <property type="entry name" value="Fungal_trans"/>
    <property type="match status" value="1"/>
</dbReference>
<dbReference type="PANTHER" id="PTHR47338">
    <property type="entry name" value="ZN(II)2CYS6 TRANSCRIPTION FACTOR (EUROFUNG)-RELATED"/>
    <property type="match status" value="1"/>
</dbReference>
<dbReference type="PANTHER" id="PTHR47338:SF5">
    <property type="entry name" value="ZN(II)2CYS6 TRANSCRIPTION FACTOR (EUROFUNG)"/>
    <property type="match status" value="1"/>
</dbReference>
<feature type="compositionally biased region" description="Polar residues" evidence="7">
    <location>
        <begin position="785"/>
        <end position="797"/>
    </location>
</feature>
<comment type="caution">
    <text evidence="9">The sequence shown here is derived from an EMBL/GenBank/DDBJ whole genome shotgun (WGS) entry which is preliminary data.</text>
</comment>
<feature type="domain" description="Zn(2)-C6 fungal-type" evidence="8">
    <location>
        <begin position="24"/>
        <end position="53"/>
    </location>
</feature>
<proteinExistence type="predicted"/>
<dbReference type="PROSITE" id="PS00463">
    <property type="entry name" value="ZN2_CY6_FUNGAL_1"/>
    <property type="match status" value="1"/>
</dbReference>
<dbReference type="GO" id="GO:0000981">
    <property type="term" value="F:DNA-binding transcription factor activity, RNA polymerase II-specific"/>
    <property type="evidence" value="ECO:0007669"/>
    <property type="project" value="InterPro"/>
</dbReference>
<evidence type="ECO:0000256" key="5">
    <source>
        <dbReference type="ARBA" id="ARBA00023242"/>
    </source>
</evidence>
<comment type="subcellular location">
    <subcellularLocation>
        <location evidence="1">Nucleus</location>
    </subcellularLocation>
</comment>
<keyword evidence="6" id="KW-0175">Coiled coil</keyword>
<dbReference type="InterPro" id="IPR036864">
    <property type="entry name" value="Zn2-C6_fun-type_DNA-bd_sf"/>
</dbReference>
<feature type="compositionally biased region" description="Low complexity" evidence="7">
    <location>
        <begin position="734"/>
        <end position="748"/>
    </location>
</feature>
<dbReference type="GO" id="GO:0006351">
    <property type="term" value="P:DNA-templated transcription"/>
    <property type="evidence" value="ECO:0007669"/>
    <property type="project" value="InterPro"/>
</dbReference>
<dbReference type="AlphaFoldDB" id="A0A8H7QX46"/>
<feature type="compositionally biased region" description="Low complexity" evidence="7">
    <location>
        <begin position="682"/>
        <end position="691"/>
    </location>
</feature>
<evidence type="ECO:0000256" key="2">
    <source>
        <dbReference type="ARBA" id="ARBA00022723"/>
    </source>
</evidence>
<protein>
    <recommendedName>
        <fullName evidence="8">Zn(2)-C6 fungal-type domain-containing protein</fullName>
    </recommendedName>
</protein>
<dbReference type="PROSITE" id="PS50048">
    <property type="entry name" value="ZN2_CY6_FUNGAL_2"/>
    <property type="match status" value="1"/>
</dbReference>
<dbReference type="SMART" id="SM00066">
    <property type="entry name" value="GAL4"/>
    <property type="match status" value="1"/>
</dbReference>
<dbReference type="GO" id="GO:0008270">
    <property type="term" value="F:zinc ion binding"/>
    <property type="evidence" value="ECO:0007669"/>
    <property type="project" value="InterPro"/>
</dbReference>
<name>A0A8H7QX46_9FUNG</name>
<feature type="region of interest" description="Disordered" evidence="7">
    <location>
        <begin position="52"/>
        <end position="100"/>
    </location>
</feature>
<keyword evidence="4" id="KW-0804">Transcription</keyword>
<feature type="coiled-coil region" evidence="6">
    <location>
        <begin position="110"/>
        <end position="137"/>
    </location>
</feature>
<sequence>MNSLQVHQQKVHQPREKRLKVSRACFTCRVKKIKCDGVQPCMQCKARRRPCSFSKDGTVDETQQSSDAHPTNVPGMEDNRLSQQRRPSLSHSPISECSKKRPLPVDNVYYQSNEINLEQKSKEQDELNKTFRQLEKLSMMWPGEGKEGRWLVDINLLFNGAEETTAMNELTQPSASPVNLNSNLLALFFRHRHTIFPILPKSIFYRLLEHRDALITPLLLNSMYCNAAHYSQEDAAEADVYFKKAQLLLDSCIDTPNLSLVISLCLLSTFESNRYGSGPHIGRNKARIYRDMACRMCYDLKLHKRYSFHNTGATPDDIELRKRVYWVCYCLDKVQSLVTGKPYLLSSKDIDIDFPVVLGTDDGSEFDVNNCFVEHIKLMQISERVLELEIPDRQAGILRSPENEQLVLDIDEQLLYWLRNLPQQLQWTPLNTSNDMIPTQPHLNALVAHLHLVFNFLEISVLQPIASTSLSSSPVSLIIQQRCSTVATNLTQLTCAMVDQPNTIMSFTLVAETIMAAVRVHIMNCADEKLNTARHARFMFQRSLRSMKILLHHRVLDRIQDFATTIDKALIDADTGNSNSRNSSPKIHVLSPIIPRTTTAPNQNNMAPMSTDHYSNVDDRWPARANNNNNGLMPYGLVSPTSSTASAPLEKSTMSRDEDISRPQSSLSQISNAYSHLSAPNTSTTSMTTSTPLMDPYSRPASFHVSTTSLSTPTAWRPPAISTNNKNYDRSSSQQQQQQQQQPQNQEEQQMEMYSNIWSRTSLENSLQQFSSDHLDNSFINSTRQQIKQENQEKQYYSTSTTPASSAAMPSNNFNTDNTSANDTPGNNQMNADSELYSLWDQQAHKNTSTQQQGALITPQPQTTGRYGLGVYASAQQHHTDVIRQHLPNLKSNSSNRPVLLNHHGQVVVASTTQNNHSIH</sequence>
<feature type="compositionally biased region" description="Polar residues" evidence="7">
    <location>
        <begin position="81"/>
        <end position="95"/>
    </location>
</feature>
<dbReference type="InterPro" id="IPR007219">
    <property type="entry name" value="XnlR_reg_dom"/>
</dbReference>
<dbReference type="Proteomes" id="UP000650833">
    <property type="component" value="Unassembled WGS sequence"/>
</dbReference>
<evidence type="ECO:0000313" key="9">
    <source>
        <dbReference type="EMBL" id="KAG2200429.1"/>
    </source>
</evidence>
<feature type="compositionally biased region" description="Polar residues" evidence="7">
    <location>
        <begin position="812"/>
        <end position="826"/>
    </location>
</feature>
<feature type="region of interest" description="Disordered" evidence="7">
    <location>
        <begin position="623"/>
        <end position="667"/>
    </location>
</feature>
<dbReference type="Pfam" id="PF04082">
    <property type="entry name" value="Fungal_trans"/>
    <property type="match status" value="1"/>
</dbReference>
<evidence type="ECO:0000256" key="3">
    <source>
        <dbReference type="ARBA" id="ARBA00023015"/>
    </source>
</evidence>
<gene>
    <name evidence="9" type="ORF">INT46_002296</name>
</gene>
<feature type="compositionally biased region" description="Polar residues" evidence="7">
    <location>
        <begin position="60"/>
        <end position="69"/>
    </location>
</feature>
<evidence type="ECO:0000256" key="4">
    <source>
        <dbReference type="ARBA" id="ARBA00023163"/>
    </source>
</evidence>
<dbReference type="CDD" id="cd00067">
    <property type="entry name" value="GAL4"/>
    <property type="match status" value="1"/>
</dbReference>
<feature type="region of interest" description="Disordered" evidence="7">
    <location>
        <begin position="703"/>
        <end position="750"/>
    </location>
</feature>
<feature type="region of interest" description="Disordered" evidence="7">
    <location>
        <begin position="785"/>
        <end position="826"/>
    </location>
</feature>
<keyword evidence="5" id="KW-0539">Nucleus</keyword>
<dbReference type="InterPro" id="IPR001138">
    <property type="entry name" value="Zn2Cys6_DnaBD"/>
</dbReference>
<dbReference type="GO" id="GO:0005634">
    <property type="term" value="C:nucleus"/>
    <property type="evidence" value="ECO:0007669"/>
    <property type="project" value="UniProtKB-SubCell"/>
</dbReference>
<dbReference type="SUPFAM" id="SSF57701">
    <property type="entry name" value="Zn2/Cys6 DNA-binding domain"/>
    <property type="match status" value="1"/>
</dbReference>
<feature type="region of interest" description="Disordered" evidence="7">
    <location>
        <begin position="674"/>
        <end position="693"/>
    </location>
</feature>
<dbReference type="OrthoDB" id="4161332at2759"/>
<dbReference type="InterPro" id="IPR050815">
    <property type="entry name" value="TF_fung"/>
</dbReference>
<feature type="compositionally biased region" description="Low complexity" evidence="7">
    <location>
        <begin position="798"/>
        <end position="811"/>
    </location>
</feature>